<proteinExistence type="predicted"/>
<dbReference type="VEuPathDB" id="VectorBase:SCAU003664"/>
<comment type="cofactor">
    <cofactor evidence="1">
        <name>Ca(2+)</name>
        <dbReference type="ChEBI" id="CHEBI:29108"/>
    </cofactor>
</comment>
<feature type="domain" description="Pentraxin (PTX)" evidence="7">
    <location>
        <begin position="146"/>
        <end position="238"/>
    </location>
</feature>
<dbReference type="InterPro" id="IPR051360">
    <property type="entry name" value="Neuronal_Pentraxin_Related"/>
</dbReference>
<dbReference type="Proteomes" id="UP000095300">
    <property type="component" value="Unassembled WGS sequence"/>
</dbReference>
<accession>A0A1I8P043</accession>
<evidence type="ECO:0000256" key="1">
    <source>
        <dbReference type="ARBA" id="ARBA00001913"/>
    </source>
</evidence>
<keyword evidence="9" id="KW-1185">Reference proteome</keyword>
<keyword evidence="4" id="KW-1015">Disulfide bond</keyword>
<organism evidence="8 9">
    <name type="scientific">Stomoxys calcitrans</name>
    <name type="common">Stable fly</name>
    <name type="synonym">Conops calcitrans</name>
    <dbReference type="NCBI Taxonomy" id="35570"/>
    <lineage>
        <taxon>Eukaryota</taxon>
        <taxon>Metazoa</taxon>
        <taxon>Ecdysozoa</taxon>
        <taxon>Arthropoda</taxon>
        <taxon>Hexapoda</taxon>
        <taxon>Insecta</taxon>
        <taxon>Pterygota</taxon>
        <taxon>Neoptera</taxon>
        <taxon>Endopterygota</taxon>
        <taxon>Diptera</taxon>
        <taxon>Brachycera</taxon>
        <taxon>Muscomorpha</taxon>
        <taxon>Muscoidea</taxon>
        <taxon>Muscidae</taxon>
        <taxon>Stomoxys</taxon>
    </lineage>
</organism>
<gene>
    <name evidence="8" type="primary">106082902</name>
</gene>
<dbReference type="PANTHER" id="PTHR19277:SF125">
    <property type="entry name" value="B6"/>
    <property type="match status" value="1"/>
</dbReference>
<evidence type="ECO:0000256" key="5">
    <source>
        <dbReference type="ARBA" id="ARBA00023180"/>
    </source>
</evidence>
<evidence type="ECO:0000259" key="7">
    <source>
        <dbReference type="Pfam" id="PF00354"/>
    </source>
</evidence>
<dbReference type="AlphaFoldDB" id="A0A1I8P043"/>
<dbReference type="InterPro" id="IPR013320">
    <property type="entry name" value="ConA-like_dom_sf"/>
</dbReference>
<evidence type="ECO:0000313" key="8">
    <source>
        <dbReference type="EnsemblMetazoa" id="SCAU003664-PA"/>
    </source>
</evidence>
<keyword evidence="3" id="KW-0106">Calcium</keyword>
<evidence type="ECO:0000256" key="6">
    <source>
        <dbReference type="SAM" id="SignalP"/>
    </source>
</evidence>
<dbReference type="OrthoDB" id="8793160at2759"/>
<dbReference type="EnsemblMetazoa" id="SCAU003664-RA">
    <property type="protein sequence ID" value="SCAU003664-PA"/>
    <property type="gene ID" value="SCAU003664"/>
</dbReference>
<dbReference type="PANTHER" id="PTHR19277">
    <property type="entry name" value="PENTRAXIN"/>
    <property type="match status" value="1"/>
</dbReference>
<evidence type="ECO:0000256" key="4">
    <source>
        <dbReference type="ARBA" id="ARBA00023157"/>
    </source>
</evidence>
<evidence type="ECO:0000313" key="9">
    <source>
        <dbReference type="Proteomes" id="UP000095300"/>
    </source>
</evidence>
<dbReference type="GO" id="GO:0046872">
    <property type="term" value="F:metal ion binding"/>
    <property type="evidence" value="ECO:0007669"/>
    <property type="project" value="UniProtKB-KW"/>
</dbReference>
<protein>
    <recommendedName>
        <fullName evidence="7">Pentraxin (PTX) domain-containing protein</fullName>
    </recommendedName>
</protein>
<name>A0A1I8P043_STOCA</name>
<dbReference type="InterPro" id="IPR001759">
    <property type="entry name" value="PTX_dom"/>
</dbReference>
<reference evidence="8" key="1">
    <citation type="submission" date="2020-05" db="UniProtKB">
        <authorList>
            <consortium name="EnsemblMetazoa"/>
        </authorList>
    </citation>
    <scope>IDENTIFICATION</scope>
    <source>
        <strain evidence="8">USDA</strain>
    </source>
</reference>
<keyword evidence="5" id="KW-0325">Glycoprotein</keyword>
<keyword evidence="2" id="KW-0479">Metal-binding</keyword>
<dbReference type="Gene3D" id="2.60.120.200">
    <property type="match status" value="1"/>
</dbReference>
<evidence type="ECO:0000256" key="3">
    <source>
        <dbReference type="ARBA" id="ARBA00022837"/>
    </source>
</evidence>
<feature type="chain" id="PRO_5009325901" description="Pentraxin (PTX) domain-containing protein" evidence="6">
    <location>
        <begin position="21"/>
        <end position="550"/>
    </location>
</feature>
<evidence type="ECO:0000256" key="2">
    <source>
        <dbReference type="ARBA" id="ARBA00022723"/>
    </source>
</evidence>
<dbReference type="KEGG" id="scac:106082902"/>
<dbReference type="STRING" id="35570.A0A1I8P043"/>
<feature type="signal peptide" evidence="6">
    <location>
        <begin position="1"/>
        <end position="20"/>
    </location>
</feature>
<keyword evidence="6" id="KW-0732">Signal</keyword>
<dbReference type="Pfam" id="PF00354">
    <property type="entry name" value="Pentaxin"/>
    <property type="match status" value="1"/>
</dbReference>
<sequence length="550" mass="60627">MKIIYLLVVLSGFNCGLGHAWKPIVGQTPTATSTISGSKAASATFTSSFSLQQSHPDYGGKTGGYVAEIAGGGSKQLLLEEIAPQSEEIIPQKSNYKAYDPIVPASINFGDARFGYKPAGAVAFKEDQCSVKKYAFNHDGVVHYDNEIPELSQFTICFWMRFTNHSGDHVILTYSAEEGHRDFQFWVANAKNSSFISMAIKGQQIYRLNYPLRVRQWHHSCTSWNGKTGEWQVWLKAERIGRGFHNSLVGHKIPPKGKLFSGGPSVTGKISEGLHFEVTLVQLYRVALSAGKAHRDHKHHHAHHFDHEGKEIHPTTKPPPVINRPQPMHSLLANGQIPTRVRINLAQPTANTANEIPANAAAEQALTIHTNFLNGQINAGSRLVAQQLVGLNQPLAGPQSTQTVNRQTILDPSNPGKIKFVDETETRILFKRDIKNSDKNLKKRGLVFLDDGSIVDDPLIQGSAILKYEGLAEFGGQQFKEDLNGHMQVEDDVSEHDREPAEDEVKAVMALCGACDTEPFQGAIVFAWKDAHEQLNNALKGYSVGRCGNF</sequence>
<dbReference type="SUPFAM" id="SSF49899">
    <property type="entry name" value="Concanavalin A-like lectins/glucanases"/>
    <property type="match status" value="1"/>
</dbReference>